<dbReference type="SUPFAM" id="SSF47807">
    <property type="entry name" value="5' to 3' exonuclease, C-terminal subdomain"/>
    <property type="match status" value="1"/>
</dbReference>
<dbReference type="SUPFAM" id="SSF88723">
    <property type="entry name" value="PIN domain-like"/>
    <property type="match status" value="1"/>
</dbReference>
<dbReference type="Gene3D" id="3.40.50.1010">
    <property type="entry name" value="5'-nuclease"/>
    <property type="match status" value="2"/>
</dbReference>
<keyword evidence="5" id="KW-0228">DNA excision</keyword>
<evidence type="ECO:0000256" key="5">
    <source>
        <dbReference type="RuleBase" id="RU910737"/>
    </source>
</evidence>
<evidence type="ECO:0000256" key="1">
    <source>
        <dbReference type="ARBA" id="ARBA00022722"/>
    </source>
</evidence>
<evidence type="ECO:0000256" key="2">
    <source>
        <dbReference type="ARBA" id="ARBA00022723"/>
    </source>
</evidence>
<dbReference type="SMART" id="SM00279">
    <property type="entry name" value="HhH2"/>
    <property type="match status" value="1"/>
</dbReference>
<evidence type="ECO:0000259" key="7">
    <source>
        <dbReference type="SMART" id="SM00485"/>
    </source>
</evidence>
<dbReference type="EMBL" id="BLZA01000011">
    <property type="protein sequence ID" value="GHJ85556.1"/>
    <property type="molecule type" value="Genomic_DNA"/>
</dbReference>
<keyword evidence="5" id="KW-0238">DNA-binding</keyword>
<dbReference type="PANTHER" id="PTHR11081:SF8">
    <property type="entry name" value="EXONUCLEASE 1"/>
    <property type="match status" value="1"/>
</dbReference>
<dbReference type="Pfam" id="PF00867">
    <property type="entry name" value="XPG_I"/>
    <property type="match status" value="1"/>
</dbReference>
<dbReference type="Proteomes" id="UP000620104">
    <property type="component" value="Unassembled WGS sequence"/>
</dbReference>
<keyword evidence="5" id="KW-0227">DNA damage</keyword>
<dbReference type="InterPro" id="IPR036279">
    <property type="entry name" value="5-3_exonuclease_C_sf"/>
</dbReference>
<dbReference type="GO" id="GO:0035312">
    <property type="term" value="F:5'-3' DNA exonuclease activity"/>
    <property type="evidence" value="ECO:0007669"/>
    <property type="project" value="UniProtKB-UniRule"/>
</dbReference>
<dbReference type="AlphaFoldDB" id="A0A8H3YFC5"/>
<comment type="similarity">
    <text evidence="5">Belongs to the XPG/RAD2 endonuclease family. EXO1 subfamily.</text>
</comment>
<dbReference type="Pfam" id="PF00752">
    <property type="entry name" value="XPG_N"/>
    <property type="match status" value="1"/>
</dbReference>
<keyword evidence="9" id="KW-1185">Reference proteome</keyword>
<dbReference type="GO" id="GO:0006298">
    <property type="term" value="P:mismatch repair"/>
    <property type="evidence" value="ECO:0007669"/>
    <property type="project" value="TreeGrafter"/>
</dbReference>
<proteinExistence type="inferred from homology"/>
<comment type="function">
    <text evidence="5">5'-&gt;3' double-stranded DNA exonuclease which may also possess a cryptic 3'-&gt;5' double-stranded DNA exonuclease activity. Functions in DNA mismatch repair.</text>
</comment>
<feature type="domain" description="XPG N-terminal" evidence="7">
    <location>
        <begin position="1"/>
        <end position="105"/>
    </location>
</feature>
<dbReference type="GO" id="GO:0017108">
    <property type="term" value="F:5'-flap endonuclease activity"/>
    <property type="evidence" value="ECO:0007669"/>
    <property type="project" value="TreeGrafter"/>
</dbReference>
<dbReference type="SMART" id="SM00485">
    <property type="entry name" value="XPGN"/>
    <property type="match status" value="1"/>
</dbReference>
<comment type="cofactor">
    <cofactor evidence="5">
        <name>Mg(2+)</name>
        <dbReference type="ChEBI" id="CHEBI:18420"/>
    </cofactor>
    <text evidence="5">Binds 2 magnesium ions per subunit. They probably participate in the reaction catalyzed by the enzyme. May bind an additional third magnesium ion after substrate binding.</text>
</comment>
<dbReference type="OrthoDB" id="31113at2759"/>
<evidence type="ECO:0000313" key="9">
    <source>
        <dbReference type="Proteomes" id="UP000620104"/>
    </source>
</evidence>
<keyword evidence="5" id="KW-0234">DNA repair</keyword>
<dbReference type="InterPro" id="IPR006086">
    <property type="entry name" value="XPG-I_dom"/>
</dbReference>
<gene>
    <name evidence="8" type="ORF">NliqN6_1958</name>
</gene>
<dbReference type="InterPro" id="IPR006085">
    <property type="entry name" value="XPG_DNA_repair_N"/>
</dbReference>
<dbReference type="PRINTS" id="PR00853">
    <property type="entry name" value="XPGRADSUPER"/>
</dbReference>
<organism evidence="8 9">
    <name type="scientific">Naganishia liquefaciens</name>
    <dbReference type="NCBI Taxonomy" id="104408"/>
    <lineage>
        <taxon>Eukaryota</taxon>
        <taxon>Fungi</taxon>
        <taxon>Dikarya</taxon>
        <taxon>Basidiomycota</taxon>
        <taxon>Agaricomycotina</taxon>
        <taxon>Tremellomycetes</taxon>
        <taxon>Filobasidiales</taxon>
        <taxon>Filobasidiaceae</taxon>
        <taxon>Naganishia</taxon>
    </lineage>
</organism>
<feature type="domain" description="XPG-I" evidence="6">
    <location>
        <begin position="322"/>
        <end position="392"/>
    </location>
</feature>
<dbReference type="GO" id="GO:0005634">
    <property type="term" value="C:nucleus"/>
    <property type="evidence" value="ECO:0007669"/>
    <property type="project" value="UniProtKB-SubCell"/>
</dbReference>
<protein>
    <recommendedName>
        <fullName evidence="5">Exonuclease 1</fullName>
        <ecNumber evidence="5">3.1.-.-</ecNumber>
    </recommendedName>
</protein>
<dbReference type="InterPro" id="IPR008918">
    <property type="entry name" value="HhH2"/>
</dbReference>
<evidence type="ECO:0000256" key="4">
    <source>
        <dbReference type="ARBA" id="ARBA00022842"/>
    </source>
</evidence>
<dbReference type="PANTHER" id="PTHR11081">
    <property type="entry name" value="FLAP ENDONUCLEASE FAMILY MEMBER"/>
    <property type="match status" value="1"/>
</dbReference>
<evidence type="ECO:0000313" key="8">
    <source>
        <dbReference type="EMBL" id="GHJ85556.1"/>
    </source>
</evidence>
<sequence>MGIKGLLPFVRKTHPTLIKEIPARWLSPEIKGKSVAIDGPLLTSRFFFATGGQELEAKRMLVGWHALITTMRKAGVTPITVWDVKGDRIWKRKEHQRRQAIRQLSMSRYLHEERRQERLERFKGLVQGAIAAAQLDDATEQLQEKNSLNHLGANIDSVILEVQLSSRPSSRRRLQLSALSSTAGNLRTLDKGSHETEIAPGILADEESELCLELPLSEDDEQILTEAQDQTEDVEMKRALVEPDGSYTESLRQMALTAEEELLLQDLARSASSDVNNSSRVRDIAKDVEDLQSRARIVAKTYARGHSLPAKWEIEEVQQLLRVMGVPVVLAHSPFEAEGLASAMALAGTVDFVGTEDTDVLAYEAPLLRNIASGNKPIEIIEGKAVRTAYDLTRNQYIDFLILSGTDASSRIKGVGPVKALKWIREFGSIEAILKSDERIRQRVASDYHDEVDAARTVFNDLPPLPRPIDLEPRRVEEKVVRDYMKITHGIILPAEGPNDKEYSIQQRSDQLEEDAELAQEIFMQQCMLEGEC</sequence>
<keyword evidence="5" id="KW-0267">Excision nuclease</keyword>
<comment type="subcellular location">
    <subcellularLocation>
        <location evidence="5">Nucleus</location>
    </subcellularLocation>
</comment>
<reference evidence="8" key="1">
    <citation type="submission" date="2020-07" db="EMBL/GenBank/DDBJ databases">
        <title>Draft Genome Sequence of a Deep-Sea Yeast, Naganishia (Cryptococcus) liquefaciens strain N6.</title>
        <authorList>
            <person name="Han Y.W."/>
            <person name="Kajitani R."/>
            <person name="Morimoto H."/>
            <person name="Parhat M."/>
            <person name="Tsubouchi H."/>
            <person name="Bakenova O."/>
            <person name="Ogata M."/>
            <person name="Argunhan B."/>
            <person name="Aoki R."/>
            <person name="Kajiwara S."/>
            <person name="Itoh T."/>
            <person name="Iwasaki H."/>
        </authorList>
    </citation>
    <scope>NUCLEOTIDE SEQUENCE</scope>
    <source>
        <strain evidence="8">N6</strain>
    </source>
</reference>
<keyword evidence="4 5" id="KW-0460">Magnesium</keyword>
<dbReference type="GO" id="GO:0006310">
    <property type="term" value="P:DNA recombination"/>
    <property type="evidence" value="ECO:0007669"/>
    <property type="project" value="TreeGrafter"/>
</dbReference>
<dbReference type="Gene3D" id="1.10.150.20">
    <property type="entry name" value="5' to 3' exonuclease, C-terminal subdomain"/>
    <property type="match status" value="1"/>
</dbReference>
<dbReference type="GO" id="GO:0046872">
    <property type="term" value="F:metal ion binding"/>
    <property type="evidence" value="ECO:0007669"/>
    <property type="project" value="UniProtKB-UniRule"/>
</dbReference>
<dbReference type="GO" id="GO:0003677">
    <property type="term" value="F:DNA binding"/>
    <property type="evidence" value="ECO:0007669"/>
    <property type="project" value="UniProtKB-UniRule"/>
</dbReference>
<dbReference type="InterPro" id="IPR006084">
    <property type="entry name" value="XPG/Rad2"/>
</dbReference>
<name>A0A8H3YFC5_9TREE</name>
<dbReference type="EC" id="3.1.-.-" evidence="5"/>
<evidence type="ECO:0000256" key="3">
    <source>
        <dbReference type="ARBA" id="ARBA00022801"/>
    </source>
</evidence>
<dbReference type="InterPro" id="IPR029060">
    <property type="entry name" value="PIN-like_dom_sf"/>
</dbReference>
<dbReference type="SMART" id="SM00484">
    <property type="entry name" value="XPGI"/>
    <property type="match status" value="1"/>
</dbReference>
<comment type="caution">
    <text evidence="8">The sequence shown here is derived from an EMBL/GenBank/DDBJ whole genome shotgun (WGS) entry which is preliminary data.</text>
</comment>
<evidence type="ECO:0000259" key="6">
    <source>
        <dbReference type="SMART" id="SM00484"/>
    </source>
</evidence>
<accession>A0A8H3YFC5</accession>
<keyword evidence="2 5" id="KW-0479">Metal-binding</keyword>
<keyword evidence="1 5" id="KW-0540">Nuclease</keyword>
<keyword evidence="3 5" id="KW-0378">Hydrolase</keyword>
<keyword evidence="5" id="KW-0539">Nucleus</keyword>
<keyword evidence="5" id="KW-0269">Exonuclease</keyword>